<gene>
    <name evidence="2" type="ORF">PENSUB_9501</name>
</gene>
<dbReference type="STRING" id="1316194.A0A1Q5TDW2"/>
<proteinExistence type="predicted"/>
<reference evidence="2 3" key="1">
    <citation type="submission" date="2016-10" db="EMBL/GenBank/DDBJ databases">
        <title>Genome sequence of the ascomycete fungus Penicillium subrubescens.</title>
        <authorList>
            <person name="De Vries R.P."/>
            <person name="Peng M."/>
            <person name="Dilokpimol A."/>
            <person name="Hilden K."/>
            <person name="Makela M.R."/>
            <person name="Grigoriev I."/>
            <person name="Riley R."/>
            <person name="Granchi Z."/>
        </authorList>
    </citation>
    <scope>NUCLEOTIDE SEQUENCE [LARGE SCALE GENOMIC DNA]</scope>
    <source>
        <strain evidence="2 3">CBS 132785</strain>
    </source>
</reference>
<evidence type="ECO:0000313" key="2">
    <source>
        <dbReference type="EMBL" id="OKO98403.1"/>
    </source>
</evidence>
<protein>
    <submittedName>
        <fullName evidence="2">Uncharacterized protein</fullName>
    </submittedName>
</protein>
<organism evidence="2 3">
    <name type="scientific">Penicillium subrubescens</name>
    <dbReference type="NCBI Taxonomy" id="1316194"/>
    <lineage>
        <taxon>Eukaryota</taxon>
        <taxon>Fungi</taxon>
        <taxon>Dikarya</taxon>
        <taxon>Ascomycota</taxon>
        <taxon>Pezizomycotina</taxon>
        <taxon>Eurotiomycetes</taxon>
        <taxon>Eurotiomycetidae</taxon>
        <taxon>Eurotiales</taxon>
        <taxon>Aspergillaceae</taxon>
        <taxon>Penicillium</taxon>
    </lineage>
</organism>
<feature type="signal peptide" evidence="1">
    <location>
        <begin position="1"/>
        <end position="18"/>
    </location>
</feature>
<comment type="caution">
    <text evidence="2">The sequence shown here is derived from an EMBL/GenBank/DDBJ whole genome shotgun (WGS) entry which is preliminary data.</text>
</comment>
<dbReference type="EMBL" id="MNBE01000673">
    <property type="protein sequence ID" value="OKO98403.1"/>
    <property type="molecule type" value="Genomic_DNA"/>
</dbReference>
<evidence type="ECO:0000313" key="3">
    <source>
        <dbReference type="Proteomes" id="UP000186955"/>
    </source>
</evidence>
<sequence>MHVPYLFASFVAAGIALGLPVPGNDQLESASEEVDKRFYYTHYEAPEKRDENLDKRFYYTHYVAPEKQKRDEEAVKAA</sequence>
<accession>A0A1Q5TDW2</accession>
<feature type="chain" id="PRO_5013044393" evidence="1">
    <location>
        <begin position="19"/>
        <end position="78"/>
    </location>
</feature>
<name>A0A1Q5TDW2_9EURO</name>
<evidence type="ECO:0000256" key="1">
    <source>
        <dbReference type="SAM" id="SignalP"/>
    </source>
</evidence>
<keyword evidence="1" id="KW-0732">Signal</keyword>
<keyword evidence="3" id="KW-1185">Reference proteome</keyword>
<dbReference type="Proteomes" id="UP000186955">
    <property type="component" value="Unassembled WGS sequence"/>
</dbReference>
<dbReference type="AlphaFoldDB" id="A0A1Q5TDW2"/>